<dbReference type="GO" id="GO:0006397">
    <property type="term" value="P:mRNA processing"/>
    <property type="evidence" value="ECO:0007669"/>
    <property type="project" value="UniProtKB-KW"/>
</dbReference>
<dbReference type="PANTHER" id="PTHR23147">
    <property type="entry name" value="SERINE/ARGININE RICH SPLICING FACTOR"/>
    <property type="match status" value="1"/>
</dbReference>
<evidence type="ECO:0000256" key="5">
    <source>
        <dbReference type="SAM" id="MobiDB-lite"/>
    </source>
</evidence>
<evidence type="ECO:0000256" key="4">
    <source>
        <dbReference type="PROSITE-ProRule" id="PRU00176"/>
    </source>
</evidence>
<evidence type="ECO:0000256" key="3">
    <source>
        <dbReference type="ARBA" id="ARBA00023187"/>
    </source>
</evidence>
<dbReference type="AlphaFoldDB" id="A0AAP0C2X8"/>
<accession>A0AAP0C2X8</accession>
<protein>
    <recommendedName>
        <fullName evidence="6">RRM domain-containing protein</fullName>
    </recommendedName>
</protein>
<evidence type="ECO:0000256" key="2">
    <source>
        <dbReference type="ARBA" id="ARBA00022728"/>
    </source>
</evidence>
<keyword evidence="1" id="KW-0507">mRNA processing</keyword>
<keyword evidence="8" id="KW-1185">Reference proteome</keyword>
<dbReference type="InterPro" id="IPR012677">
    <property type="entry name" value="Nucleotide-bd_a/b_plait_sf"/>
</dbReference>
<proteinExistence type="predicted"/>
<dbReference type="SUPFAM" id="SSF54928">
    <property type="entry name" value="RNA-binding domain, RBD"/>
    <property type="match status" value="1"/>
</dbReference>
<dbReference type="Gene3D" id="3.30.70.330">
    <property type="match status" value="1"/>
</dbReference>
<dbReference type="InterPro" id="IPR000504">
    <property type="entry name" value="RRM_dom"/>
</dbReference>
<dbReference type="InterPro" id="IPR035979">
    <property type="entry name" value="RBD_domain_sf"/>
</dbReference>
<feature type="compositionally biased region" description="Basic and acidic residues" evidence="5">
    <location>
        <begin position="468"/>
        <end position="478"/>
    </location>
</feature>
<dbReference type="CDD" id="cd00590">
    <property type="entry name" value="RRM_SF"/>
    <property type="match status" value="1"/>
</dbReference>
<keyword evidence="4" id="KW-0694">RNA-binding</keyword>
<reference evidence="7 8" key="1">
    <citation type="submission" date="2024-04" db="EMBL/GenBank/DDBJ databases">
        <title>The reference genome of an endangered Asteraceae, Deinandra increscens subsp. villosa, native to the Central Coast of California.</title>
        <authorList>
            <person name="Guilliams M."/>
            <person name="Hasenstab-Lehman K."/>
            <person name="Meyer R."/>
            <person name="Mcevoy S."/>
        </authorList>
    </citation>
    <scope>NUCLEOTIDE SEQUENCE [LARGE SCALE GENOMIC DNA]</scope>
    <source>
        <tissue evidence="7">Leaf</tissue>
    </source>
</reference>
<evidence type="ECO:0000313" key="8">
    <source>
        <dbReference type="Proteomes" id="UP001408789"/>
    </source>
</evidence>
<name>A0AAP0C2X8_9ASTR</name>
<comment type="caution">
    <text evidence="7">The sequence shown here is derived from an EMBL/GenBank/DDBJ whole genome shotgun (WGS) entry which is preliminary data.</text>
</comment>
<keyword evidence="2" id="KW-0747">Spliceosome</keyword>
<keyword evidence="3" id="KW-0508">mRNA splicing</keyword>
<evidence type="ECO:0000313" key="7">
    <source>
        <dbReference type="EMBL" id="KAK9048055.1"/>
    </source>
</evidence>
<dbReference type="GO" id="GO:0005681">
    <property type="term" value="C:spliceosomal complex"/>
    <property type="evidence" value="ECO:0007669"/>
    <property type="project" value="UniProtKB-KW"/>
</dbReference>
<dbReference type="SMART" id="SM00360">
    <property type="entry name" value="RRM"/>
    <property type="match status" value="1"/>
</dbReference>
<dbReference type="InterPro" id="IPR050907">
    <property type="entry name" value="SRSF"/>
</dbReference>
<feature type="compositionally biased region" description="Basic and acidic residues" evidence="5">
    <location>
        <begin position="402"/>
        <end position="419"/>
    </location>
</feature>
<dbReference type="EMBL" id="JBCNJP010016551">
    <property type="protein sequence ID" value="KAK9048055.1"/>
    <property type="molecule type" value="Genomic_DNA"/>
</dbReference>
<feature type="region of interest" description="Disordered" evidence="5">
    <location>
        <begin position="398"/>
        <end position="419"/>
    </location>
</feature>
<feature type="domain" description="RRM" evidence="6">
    <location>
        <begin position="68"/>
        <end position="145"/>
    </location>
</feature>
<evidence type="ECO:0000259" key="6">
    <source>
        <dbReference type="PROSITE" id="PS50102"/>
    </source>
</evidence>
<dbReference type="GO" id="GO:0003723">
    <property type="term" value="F:RNA binding"/>
    <property type="evidence" value="ECO:0007669"/>
    <property type="project" value="UniProtKB-UniRule"/>
</dbReference>
<organism evidence="7 8">
    <name type="scientific">Deinandra increscens subsp. villosa</name>
    <dbReference type="NCBI Taxonomy" id="3103831"/>
    <lineage>
        <taxon>Eukaryota</taxon>
        <taxon>Viridiplantae</taxon>
        <taxon>Streptophyta</taxon>
        <taxon>Embryophyta</taxon>
        <taxon>Tracheophyta</taxon>
        <taxon>Spermatophyta</taxon>
        <taxon>Magnoliopsida</taxon>
        <taxon>eudicotyledons</taxon>
        <taxon>Gunneridae</taxon>
        <taxon>Pentapetalae</taxon>
        <taxon>asterids</taxon>
        <taxon>campanulids</taxon>
        <taxon>Asterales</taxon>
        <taxon>Asteraceae</taxon>
        <taxon>Asteroideae</taxon>
        <taxon>Heliantheae alliance</taxon>
        <taxon>Madieae</taxon>
        <taxon>Madiinae</taxon>
        <taxon>Deinandra</taxon>
    </lineage>
</organism>
<dbReference type="GO" id="GO:0008380">
    <property type="term" value="P:RNA splicing"/>
    <property type="evidence" value="ECO:0007669"/>
    <property type="project" value="UniProtKB-KW"/>
</dbReference>
<dbReference type="Pfam" id="PF00076">
    <property type="entry name" value="RRM_1"/>
    <property type="match status" value="1"/>
</dbReference>
<sequence>MNKFFKGSLPAQKSSVNQWRPSFHDTKVDQWFFPKQNSRLQPKKQVTQQVNKFNVQNHNYRDLKNVSTSIFITNFPSNASSQDLWKHCAEWGKVADVYIANRLSKAGKHFGFVRFVGVDDIKRLIGNLRTIWMGSYHLFADEVRDTGKSKQSIKYVPSVEVNRPIEIEKTVASTMAKSFADILKPIIEKRPDPQVTLVSKKQLVIELEDCLEANYSNFLMGKVFDPSSIANIPALFVKEGFQEVRFRFIGGRWLGMSFPNAELAVKFEGCVELKNLFSDLQMLTNDFIPEERCIWLDIVGLPVVASTPIVLKKIGNLWGEFLFFGNDKDEPLANGKVCIITKFMNKIDEDVDVRVGNSSFNVRVREYEYWSPSLRFHAEQSSSEDSDSEAYFEDGEAVIDSEGEKGNKEEAKGVHEFGDNIEVKGLHDSHSDQQRGNVNTNKIEEQEMSHGLETKQSNGAGDAGGFENHSDEAFKLGDNHSPSTIEPSPSDPSKPPGFEEYLRSFSYRAEKEKGDRSGGRNRLLRFPIQKKKKVAR</sequence>
<evidence type="ECO:0000256" key="1">
    <source>
        <dbReference type="ARBA" id="ARBA00022664"/>
    </source>
</evidence>
<gene>
    <name evidence="7" type="ORF">SSX86_032982</name>
</gene>
<dbReference type="PROSITE" id="PS50102">
    <property type="entry name" value="RRM"/>
    <property type="match status" value="1"/>
</dbReference>
<feature type="compositionally biased region" description="Basic and acidic residues" evidence="5">
    <location>
        <begin position="508"/>
        <end position="518"/>
    </location>
</feature>
<feature type="region of interest" description="Disordered" evidence="5">
    <location>
        <begin position="454"/>
        <end position="536"/>
    </location>
</feature>
<dbReference type="Proteomes" id="UP001408789">
    <property type="component" value="Unassembled WGS sequence"/>
</dbReference>